<accession>A0A0C3HHC9</accession>
<protein>
    <recommendedName>
        <fullName evidence="6">HMG box domain-containing protein</fullName>
    </recommendedName>
</protein>
<dbReference type="EMBL" id="KN832874">
    <property type="protein sequence ID" value="KIN02530.1"/>
    <property type="molecule type" value="Genomic_DNA"/>
</dbReference>
<reference evidence="7 8" key="1">
    <citation type="submission" date="2014-04" db="EMBL/GenBank/DDBJ databases">
        <authorList>
            <consortium name="DOE Joint Genome Institute"/>
            <person name="Kuo A."/>
            <person name="Martino E."/>
            <person name="Perotto S."/>
            <person name="Kohler A."/>
            <person name="Nagy L.G."/>
            <person name="Floudas D."/>
            <person name="Copeland A."/>
            <person name="Barry K.W."/>
            <person name="Cichocki N."/>
            <person name="Veneault-Fourrey C."/>
            <person name="LaButti K."/>
            <person name="Lindquist E.A."/>
            <person name="Lipzen A."/>
            <person name="Lundell T."/>
            <person name="Morin E."/>
            <person name="Murat C."/>
            <person name="Sun H."/>
            <person name="Tunlid A."/>
            <person name="Henrissat B."/>
            <person name="Grigoriev I.V."/>
            <person name="Hibbett D.S."/>
            <person name="Martin F."/>
            <person name="Nordberg H.P."/>
            <person name="Cantor M.N."/>
            <person name="Hua S.X."/>
        </authorList>
    </citation>
    <scope>NUCLEOTIDE SEQUENCE [LARGE SCALE GENOMIC DNA]</scope>
    <source>
        <strain evidence="7 8">Zn</strain>
    </source>
</reference>
<feature type="compositionally biased region" description="Polar residues" evidence="5">
    <location>
        <begin position="181"/>
        <end position="192"/>
    </location>
</feature>
<dbReference type="InParanoid" id="A0A0C3HHC9"/>
<dbReference type="CDD" id="cd01389">
    <property type="entry name" value="HMG-box_ROX1-like"/>
    <property type="match status" value="1"/>
</dbReference>
<keyword evidence="8" id="KW-1185">Reference proteome</keyword>
<reference evidence="8" key="2">
    <citation type="submission" date="2015-01" db="EMBL/GenBank/DDBJ databases">
        <title>Evolutionary Origins and Diversification of the Mycorrhizal Mutualists.</title>
        <authorList>
            <consortium name="DOE Joint Genome Institute"/>
            <consortium name="Mycorrhizal Genomics Consortium"/>
            <person name="Kohler A."/>
            <person name="Kuo A."/>
            <person name="Nagy L.G."/>
            <person name="Floudas D."/>
            <person name="Copeland A."/>
            <person name="Barry K.W."/>
            <person name="Cichocki N."/>
            <person name="Veneault-Fourrey C."/>
            <person name="LaButti K."/>
            <person name="Lindquist E.A."/>
            <person name="Lipzen A."/>
            <person name="Lundell T."/>
            <person name="Morin E."/>
            <person name="Murat C."/>
            <person name="Riley R."/>
            <person name="Ohm R."/>
            <person name="Sun H."/>
            <person name="Tunlid A."/>
            <person name="Henrissat B."/>
            <person name="Grigoriev I.V."/>
            <person name="Hibbett D.S."/>
            <person name="Martin F."/>
        </authorList>
    </citation>
    <scope>NUCLEOTIDE SEQUENCE [LARGE SCALE GENOMIC DNA]</scope>
    <source>
        <strain evidence="8">Zn</strain>
    </source>
</reference>
<dbReference type="GO" id="GO:0000978">
    <property type="term" value="F:RNA polymerase II cis-regulatory region sequence-specific DNA binding"/>
    <property type="evidence" value="ECO:0007669"/>
    <property type="project" value="TreeGrafter"/>
</dbReference>
<evidence type="ECO:0000259" key="6">
    <source>
        <dbReference type="PROSITE" id="PS50118"/>
    </source>
</evidence>
<dbReference type="FunFam" id="1.10.30.10:FF:000041">
    <property type="entry name" value="HMG box family protein"/>
    <property type="match status" value="1"/>
</dbReference>
<evidence type="ECO:0000256" key="2">
    <source>
        <dbReference type="ARBA" id="ARBA00023125"/>
    </source>
</evidence>
<dbReference type="InterPro" id="IPR036910">
    <property type="entry name" value="HMG_box_dom_sf"/>
</dbReference>
<dbReference type="SMART" id="SM00398">
    <property type="entry name" value="HMG"/>
    <property type="match status" value="1"/>
</dbReference>
<dbReference type="GO" id="GO:0030154">
    <property type="term" value="P:cell differentiation"/>
    <property type="evidence" value="ECO:0007669"/>
    <property type="project" value="TreeGrafter"/>
</dbReference>
<feature type="domain" description="HMG box" evidence="6">
    <location>
        <begin position="102"/>
        <end position="170"/>
    </location>
</feature>
<name>A0A0C3HHC9_OIDMZ</name>
<feature type="DNA-binding region" description="HMG box" evidence="4">
    <location>
        <begin position="102"/>
        <end position="170"/>
    </location>
</feature>
<evidence type="ECO:0000256" key="3">
    <source>
        <dbReference type="ARBA" id="ARBA00023163"/>
    </source>
</evidence>
<feature type="compositionally biased region" description="Basic residues" evidence="5">
    <location>
        <begin position="161"/>
        <end position="177"/>
    </location>
</feature>
<keyword evidence="2 4" id="KW-0238">DNA-binding</keyword>
<evidence type="ECO:0000313" key="8">
    <source>
        <dbReference type="Proteomes" id="UP000054321"/>
    </source>
</evidence>
<feature type="region of interest" description="Disordered" evidence="5">
    <location>
        <begin position="447"/>
        <end position="469"/>
    </location>
</feature>
<feature type="region of interest" description="Disordered" evidence="5">
    <location>
        <begin position="158"/>
        <end position="194"/>
    </location>
</feature>
<dbReference type="PROSITE" id="PS50118">
    <property type="entry name" value="HMG_BOX_2"/>
    <property type="match status" value="1"/>
</dbReference>
<dbReference type="Pfam" id="PF00505">
    <property type="entry name" value="HMG_box"/>
    <property type="match status" value="1"/>
</dbReference>
<dbReference type="AlphaFoldDB" id="A0A0C3HHC9"/>
<dbReference type="InterPro" id="IPR050140">
    <property type="entry name" value="SRY-related_HMG-box_TF-like"/>
</dbReference>
<sequence length="649" mass="72038">MPGTTELGSSNVGETQSLGNIIEEPSKHGSFDLNHLPDPNRSRDVSPPGRLTRKRTATLSTGRSNLSQDIGDLAINSASTTVPLPSELTRDQVCLCQPDPKIPRPRNAFILYRQHYQAQVIAQNPGLSNPEISKIIGEQWRCQTPEVKNDWKRLAEEEKQRHQRQYPKYRYQPRRAGKSPSIRQLSASNFTDDPSRCPKCGGRYISTPSTPVTPYIGGFGVEVTSRNPQSPERTPTIAPRNLPLHSSSLPQTHNTKMDDPHISALRQDSPRHAPYPHPQPLQAHKKDEDMGDIISPPAAHKRRRFNPELQPKRVHPPPSPLSFSPSQSHYRSGHIFDWEQQLPPLQTQLQRSNQNSIQMTDFRVRTHDSLAKSVEAMVMTIPYLNKIKVLAKISPPLIPSSVSSPPHQVRGAVIAVESADKVLLSEVGGYINEHLSKDSSCAVKSWTISNPSQTPSVPEGETDRAGTDPTSNNTFHVATESLNGNFFVEYLSIISEWHKKSPEITKYITTAASPPTESDSLNSNESQSPFPAPKTIPIALLPSGFSLTTSDIHALRIAINDAYAPVDHWQWMATLWRGIIGPDITVYVKYADREELDRHGGVEIRSDCAAIVVRVLNAGKLEEKTARRLGFEVMEFVRSVEAGLSPGSE</sequence>
<feature type="compositionally biased region" description="Polar residues" evidence="5">
    <location>
        <begin position="1"/>
        <end position="19"/>
    </location>
</feature>
<organism evidence="7 8">
    <name type="scientific">Oidiodendron maius (strain Zn)</name>
    <dbReference type="NCBI Taxonomy" id="913774"/>
    <lineage>
        <taxon>Eukaryota</taxon>
        <taxon>Fungi</taxon>
        <taxon>Dikarya</taxon>
        <taxon>Ascomycota</taxon>
        <taxon>Pezizomycotina</taxon>
        <taxon>Leotiomycetes</taxon>
        <taxon>Leotiomycetes incertae sedis</taxon>
        <taxon>Myxotrichaceae</taxon>
        <taxon>Oidiodendron</taxon>
    </lineage>
</organism>
<dbReference type="SUPFAM" id="SSF47095">
    <property type="entry name" value="HMG-box"/>
    <property type="match status" value="1"/>
</dbReference>
<feature type="compositionally biased region" description="Polar residues" evidence="5">
    <location>
        <begin position="224"/>
        <end position="233"/>
    </location>
</feature>
<feature type="compositionally biased region" description="Polar residues" evidence="5">
    <location>
        <begin position="447"/>
        <end position="456"/>
    </location>
</feature>
<dbReference type="OrthoDB" id="10060499at2759"/>
<feature type="region of interest" description="Disordered" evidence="5">
    <location>
        <begin position="1"/>
        <end position="65"/>
    </location>
</feature>
<keyword evidence="3" id="KW-0804">Transcription</keyword>
<dbReference type="Gene3D" id="1.10.30.10">
    <property type="entry name" value="High mobility group box domain"/>
    <property type="match status" value="1"/>
</dbReference>
<feature type="region of interest" description="Disordered" evidence="5">
    <location>
        <begin position="224"/>
        <end position="295"/>
    </location>
</feature>
<dbReference type="GO" id="GO:0000122">
    <property type="term" value="P:negative regulation of transcription by RNA polymerase II"/>
    <property type="evidence" value="ECO:0007669"/>
    <property type="project" value="TreeGrafter"/>
</dbReference>
<dbReference type="GO" id="GO:0005634">
    <property type="term" value="C:nucleus"/>
    <property type="evidence" value="ECO:0007669"/>
    <property type="project" value="UniProtKB-UniRule"/>
</dbReference>
<dbReference type="InterPro" id="IPR009071">
    <property type="entry name" value="HMG_box_dom"/>
</dbReference>
<evidence type="ECO:0000256" key="1">
    <source>
        <dbReference type="ARBA" id="ARBA00023015"/>
    </source>
</evidence>
<evidence type="ECO:0000256" key="5">
    <source>
        <dbReference type="SAM" id="MobiDB-lite"/>
    </source>
</evidence>
<gene>
    <name evidence="7" type="ORF">OIDMADRAFT_143853</name>
</gene>
<dbReference type="PANTHER" id="PTHR10270:SF161">
    <property type="entry name" value="SEX-DETERMINING REGION Y PROTEIN"/>
    <property type="match status" value="1"/>
</dbReference>
<dbReference type="PANTHER" id="PTHR10270">
    <property type="entry name" value="SOX TRANSCRIPTION FACTOR"/>
    <property type="match status" value="1"/>
</dbReference>
<dbReference type="STRING" id="913774.A0A0C3HHC9"/>
<dbReference type="GO" id="GO:0001228">
    <property type="term" value="F:DNA-binding transcription activator activity, RNA polymerase II-specific"/>
    <property type="evidence" value="ECO:0007669"/>
    <property type="project" value="TreeGrafter"/>
</dbReference>
<evidence type="ECO:0000313" key="7">
    <source>
        <dbReference type="EMBL" id="KIN02530.1"/>
    </source>
</evidence>
<proteinExistence type="predicted"/>
<evidence type="ECO:0000256" key="4">
    <source>
        <dbReference type="PROSITE-ProRule" id="PRU00267"/>
    </source>
</evidence>
<dbReference type="HOGENOM" id="CLU_010453_0_0_1"/>
<keyword evidence="4" id="KW-0539">Nucleus</keyword>
<dbReference type="Proteomes" id="UP000054321">
    <property type="component" value="Unassembled WGS sequence"/>
</dbReference>
<keyword evidence="1" id="KW-0805">Transcription regulation</keyword>
<feature type="compositionally biased region" description="Polar residues" evidence="5">
    <location>
        <begin position="244"/>
        <end position="254"/>
    </location>
</feature>